<dbReference type="InterPro" id="IPR023828">
    <property type="entry name" value="Peptidase_S8_Ser-AS"/>
</dbReference>
<dbReference type="PRINTS" id="PR00723">
    <property type="entry name" value="SUBTILISIN"/>
</dbReference>
<dbReference type="PROSITE" id="PS00136">
    <property type="entry name" value="SUBTILASE_ASP"/>
    <property type="match status" value="1"/>
</dbReference>
<evidence type="ECO:0000256" key="2">
    <source>
        <dbReference type="ARBA" id="ARBA00022670"/>
    </source>
</evidence>
<dbReference type="PANTHER" id="PTHR43806">
    <property type="entry name" value="PEPTIDASE S8"/>
    <property type="match status" value="1"/>
</dbReference>
<evidence type="ECO:0000313" key="10">
    <source>
        <dbReference type="Proteomes" id="UP000095517"/>
    </source>
</evidence>
<keyword evidence="7" id="KW-0732">Signal</keyword>
<dbReference type="Gene3D" id="3.40.50.200">
    <property type="entry name" value="Peptidase S8/S53 domain"/>
    <property type="match status" value="1"/>
</dbReference>
<dbReference type="RefSeq" id="WP_055278684.1">
    <property type="nucleotide sequence ID" value="NZ_CABIXA010000005.1"/>
</dbReference>
<keyword evidence="2 5" id="KW-0645">Protease</keyword>
<evidence type="ECO:0000259" key="8">
    <source>
        <dbReference type="Pfam" id="PF00082"/>
    </source>
</evidence>
<feature type="active site" description="Charge relay system" evidence="5">
    <location>
        <position position="392"/>
    </location>
</feature>
<dbReference type="CDD" id="cd07493">
    <property type="entry name" value="Peptidases_S8_9"/>
    <property type="match status" value="1"/>
</dbReference>
<dbReference type="InterPro" id="IPR050131">
    <property type="entry name" value="Peptidase_S8_subtilisin-like"/>
</dbReference>
<evidence type="ECO:0000256" key="1">
    <source>
        <dbReference type="ARBA" id="ARBA00011073"/>
    </source>
</evidence>
<feature type="domain" description="Peptidase S8/S53" evidence="8">
    <location>
        <begin position="169"/>
        <end position="438"/>
    </location>
</feature>
<proteinExistence type="inferred from homology"/>
<dbReference type="EC" id="3.4.21.62" evidence="9"/>
<dbReference type="AlphaFoldDB" id="A0A174BGG7"/>
<evidence type="ECO:0000256" key="3">
    <source>
        <dbReference type="ARBA" id="ARBA00022801"/>
    </source>
</evidence>
<dbReference type="InterPro" id="IPR023827">
    <property type="entry name" value="Peptidase_S8_Asp-AS"/>
</dbReference>
<evidence type="ECO:0000256" key="7">
    <source>
        <dbReference type="SAM" id="SignalP"/>
    </source>
</evidence>
<evidence type="ECO:0000256" key="6">
    <source>
        <dbReference type="RuleBase" id="RU003355"/>
    </source>
</evidence>
<dbReference type="EMBL" id="CYZH01000005">
    <property type="protein sequence ID" value="CUO00122.1"/>
    <property type="molecule type" value="Genomic_DNA"/>
</dbReference>
<evidence type="ECO:0000256" key="4">
    <source>
        <dbReference type="ARBA" id="ARBA00022825"/>
    </source>
</evidence>
<dbReference type="STRING" id="338188.ERS852397_01190"/>
<dbReference type="PROSITE" id="PS51892">
    <property type="entry name" value="SUBTILASE"/>
    <property type="match status" value="1"/>
</dbReference>
<dbReference type="PANTHER" id="PTHR43806:SF67">
    <property type="entry name" value="EGF-LIKE DOMAIN-CONTAINING PROTEIN"/>
    <property type="match status" value="1"/>
</dbReference>
<organism evidence="9 10">
    <name type="scientific">Bacteroides finegoldii</name>
    <dbReference type="NCBI Taxonomy" id="338188"/>
    <lineage>
        <taxon>Bacteria</taxon>
        <taxon>Pseudomonadati</taxon>
        <taxon>Bacteroidota</taxon>
        <taxon>Bacteroidia</taxon>
        <taxon>Bacteroidales</taxon>
        <taxon>Bacteroidaceae</taxon>
        <taxon>Bacteroides</taxon>
    </lineage>
</organism>
<dbReference type="InterPro" id="IPR015500">
    <property type="entry name" value="Peptidase_S8_subtilisin-rel"/>
</dbReference>
<keyword evidence="3 5" id="KW-0378">Hydrolase</keyword>
<feature type="chain" id="PRO_5008018476" evidence="7">
    <location>
        <begin position="20"/>
        <end position="455"/>
    </location>
</feature>
<feature type="signal peptide" evidence="7">
    <location>
        <begin position="1"/>
        <end position="19"/>
    </location>
</feature>
<dbReference type="InterPro" id="IPR017317">
    <property type="entry name" value="Pept_S8_subtilisin_bacteroid-2"/>
</dbReference>
<protein>
    <submittedName>
        <fullName evidence="9">Subtilisin-like serine proteases</fullName>
        <ecNumber evidence="9">3.4.21.62</ecNumber>
    </submittedName>
</protein>
<dbReference type="Proteomes" id="UP000095517">
    <property type="component" value="Unassembled WGS sequence"/>
</dbReference>
<feature type="active site" description="Charge relay system" evidence="5">
    <location>
        <position position="178"/>
    </location>
</feature>
<feature type="active site" description="Charge relay system" evidence="5">
    <location>
        <position position="214"/>
    </location>
</feature>
<reference evidence="9 10" key="1">
    <citation type="submission" date="2015-09" db="EMBL/GenBank/DDBJ databases">
        <authorList>
            <consortium name="Pathogen Informatics"/>
        </authorList>
    </citation>
    <scope>NUCLEOTIDE SEQUENCE [LARGE SCALE GENOMIC DNA]</scope>
    <source>
        <strain evidence="9 10">2789STDY5608840</strain>
    </source>
</reference>
<dbReference type="InterPro" id="IPR036852">
    <property type="entry name" value="Peptidase_S8/S53_dom_sf"/>
</dbReference>
<comment type="similarity">
    <text evidence="1 5 6">Belongs to the peptidase S8 family.</text>
</comment>
<dbReference type="SUPFAM" id="SSF52743">
    <property type="entry name" value="Subtilisin-like"/>
    <property type="match status" value="1"/>
</dbReference>
<dbReference type="GO" id="GO:0006508">
    <property type="term" value="P:proteolysis"/>
    <property type="evidence" value="ECO:0007669"/>
    <property type="project" value="UniProtKB-KW"/>
</dbReference>
<name>A0A174BGG7_9BACE</name>
<dbReference type="PROSITE" id="PS00138">
    <property type="entry name" value="SUBTILASE_SER"/>
    <property type="match status" value="1"/>
</dbReference>
<dbReference type="PIRSF" id="PIRSF037903">
    <property type="entry name" value="Subtilisin_rel_GFO_2223"/>
    <property type="match status" value="1"/>
</dbReference>
<dbReference type="GO" id="GO:0004252">
    <property type="term" value="F:serine-type endopeptidase activity"/>
    <property type="evidence" value="ECO:0007669"/>
    <property type="project" value="UniProtKB-UniRule"/>
</dbReference>
<evidence type="ECO:0000313" key="9">
    <source>
        <dbReference type="EMBL" id="CUO00122.1"/>
    </source>
</evidence>
<keyword evidence="4 5" id="KW-0720">Serine protease</keyword>
<gene>
    <name evidence="9" type="primary">aprN</name>
    <name evidence="9" type="ORF">ERS852397_01190</name>
</gene>
<evidence type="ECO:0000256" key="5">
    <source>
        <dbReference type="PROSITE-ProRule" id="PRU01240"/>
    </source>
</evidence>
<dbReference type="Pfam" id="PF00082">
    <property type="entry name" value="Peptidase_S8"/>
    <property type="match status" value="1"/>
</dbReference>
<sequence>MKKFILLILTLTVCLGGFAQFTPGDTLKYRISLKDKAATDYSLQKPEKYLSKKSIERRKKQGLKIDSTDLPVCKKYVDAIRRKGVHILVTGKWENFVTVSCNDSVLIDEIARLPFVRSAERVWKGNMEKATRRDSLINKPLRTDSLYGPACTQIEMSKANLLHDAGFKGKGMMIAVIDAGFHNVDKIEAMKNIDIQGVRDFVNPEADIYAESSHGMSVLSCMAMNQPNVMIGTAPEASYWLLRSEDEYSENLVEQDYWAAAIEFADSVGVDLVNTSLGYYSFDDPTKNYRYRDLNGHYALMSREASHAADKGMVVVCSAGNSGAGSWKKITPPGDAENVITVGAINKRGELAPFSSIGNTADGRVKPDVVAVGLGSDVMGTNGNLSRANGTSFSSPIMCGMVACLWQACPKLTAKEIIELVRRSGDRAGFPDNIYGYGIPDLWKAYLDSSSKEKK</sequence>
<dbReference type="InterPro" id="IPR000209">
    <property type="entry name" value="Peptidase_S8/S53_dom"/>
</dbReference>
<accession>A0A174BGG7</accession>